<dbReference type="PROSITE" id="PS50164">
    <property type="entry name" value="GIY_YIG"/>
    <property type="match status" value="1"/>
</dbReference>
<evidence type="ECO:0000256" key="5">
    <source>
        <dbReference type="ARBA" id="ARBA00023204"/>
    </source>
</evidence>
<dbReference type="GO" id="GO:0009380">
    <property type="term" value="C:excinuclease repair complex"/>
    <property type="evidence" value="ECO:0007669"/>
    <property type="project" value="InterPro"/>
</dbReference>
<keyword evidence="1 7" id="KW-0963">Cytoplasm</keyword>
<gene>
    <name evidence="7 11" type="primary">uvrC</name>
    <name evidence="11" type="ORF">ANPL_03220</name>
</gene>
<dbReference type="PROSITE" id="PS50165">
    <property type="entry name" value="UVRC"/>
    <property type="match status" value="1"/>
</dbReference>
<dbReference type="Pfam" id="PF14520">
    <property type="entry name" value="HHH_5"/>
    <property type="match status" value="1"/>
</dbReference>
<dbReference type="AlphaFoldDB" id="A0A858PYN8"/>
<dbReference type="EMBL" id="CP046391">
    <property type="protein sequence ID" value="QJC27705.1"/>
    <property type="molecule type" value="Genomic_DNA"/>
</dbReference>
<dbReference type="InterPro" id="IPR036876">
    <property type="entry name" value="UVR_dom_sf"/>
</dbReference>
<dbReference type="PANTHER" id="PTHR30562:SF1">
    <property type="entry name" value="UVRABC SYSTEM PROTEIN C"/>
    <property type="match status" value="1"/>
</dbReference>
<dbReference type="Gene3D" id="3.40.1440.10">
    <property type="entry name" value="GIY-YIG endonuclease"/>
    <property type="match status" value="1"/>
</dbReference>
<dbReference type="RefSeq" id="WP_169193322.1">
    <property type="nucleotide sequence ID" value="NZ_CP046391.1"/>
</dbReference>
<evidence type="ECO:0000256" key="2">
    <source>
        <dbReference type="ARBA" id="ARBA00022763"/>
    </source>
</evidence>
<name>A0A858PYN8_9RICK</name>
<comment type="function">
    <text evidence="7">The UvrABC repair system catalyzes the recognition and processing of DNA lesions. UvrC both incises the 5' and 3' sides of the lesion. The N-terminal half is responsible for the 3' incision and the C-terminal half is responsible for the 5' incision.</text>
</comment>
<dbReference type="GO" id="GO:0005737">
    <property type="term" value="C:cytoplasm"/>
    <property type="evidence" value="ECO:0007669"/>
    <property type="project" value="UniProtKB-SubCell"/>
</dbReference>
<dbReference type="SMART" id="SM00465">
    <property type="entry name" value="GIYc"/>
    <property type="match status" value="1"/>
</dbReference>
<dbReference type="NCBIfam" id="TIGR00194">
    <property type="entry name" value="uvrC"/>
    <property type="match status" value="1"/>
</dbReference>
<organism evidence="11 12">
    <name type="scientific">Anaplasma platys</name>
    <dbReference type="NCBI Taxonomy" id="949"/>
    <lineage>
        <taxon>Bacteria</taxon>
        <taxon>Pseudomonadati</taxon>
        <taxon>Pseudomonadota</taxon>
        <taxon>Alphaproteobacteria</taxon>
        <taxon>Rickettsiales</taxon>
        <taxon>Anaplasmataceae</taxon>
        <taxon>Anaplasma</taxon>
    </lineage>
</organism>
<dbReference type="FunFam" id="3.40.1440.10:FF:000001">
    <property type="entry name" value="UvrABC system protein C"/>
    <property type="match status" value="1"/>
</dbReference>
<reference evidence="11 12" key="1">
    <citation type="journal article" date="2020" name="Pathogens">
        <title>First Whole Genome Sequence of Anaplasma platys, an Obligate Intracellular Rickettsial Pathogen of Dogs.</title>
        <authorList>
            <person name="Llanes A."/>
            <person name="Rajeev S."/>
        </authorList>
    </citation>
    <scope>NUCLEOTIDE SEQUENCE [LARGE SCALE GENOMIC DNA]</scope>
    <source>
        <strain evidence="11 12">S3</strain>
    </source>
</reference>
<evidence type="ECO:0000259" key="9">
    <source>
        <dbReference type="PROSITE" id="PS50164"/>
    </source>
</evidence>
<evidence type="ECO:0000256" key="4">
    <source>
        <dbReference type="ARBA" id="ARBA00022881"/>
    </source>
</evidence>
<dbReference type="GO" id="GO:0009432">
    <property type="term" value="P:SOS response"/>
    <property type="evidence" value="ECO:0007669"/>
    <property type="project" value="UniProtKB-UniRule"/>
</dbReference>
<dbReference type="KEGG" id="aplt:ANPL_03220"/>
<dbReference type="GO" id="GO:0006289">
    <property type="term" value="P:nucleotide-excision repair"/>
    <property type="evidence" value="ECO:0007669"/>
    <property type="project" value="UniProtKB-UniRule"/>
</dbReference>
<dbReference type="PROSITE" id="PS50151">
    <property type="entry name" value="UVR"/>
    <property type="match status" value="1"/>
</dbReference>
<dbReference type="InterPro" id="IPR000305">
    <property type="entry name" value="GIY-YIG_endonuc"/>
</dbReference>
<keyword evidence="5 7" id="KW-0234">DNA repair</keyword>
<evidence type="ECO:0000313" key="12">
    <source>
        <dbReference type="Proteomes" id="UP000500930"/>
    </source>
</evidence>
<evidence type="ECO:0000256" key="3">
    <source>
        <dbReference type="ARBA" id="ARBA00022769"/>
    </source>
</evidence>
<dbReference type="SUPFAM" id="SSF46600">
    <property type="entry name" value="C-terminal UvrC-binding domain of UvrB"/>
    <property type="match status" value="1"/>
</dbReference>
<evidence type="ECO:0000256" key="7">
    <source>
        <dbReference type="HAMAP-Rule" id="MF_00203"/>
    </source>
</evidence>
<comment type="subunit">
    <text evidence="7">Interacts with UvrB in an incision complex.</text>
</comment>
<dbReference type="InterPro" id="IPR010994">
    <property type="entry name" value="RuvA_2-like"/>
</dbReference>
<dbReference type="InterPro" id="IPR047296">
    <property type="entry name" value="GIY-YIG_UvrC_Cho"/>
</dbReference>
<dbReference type="Pfam" id="PF22920">
    <property type="entry name" value="UvrC_RNaseH"/>
    <property type="match status" value="1"/>
</dbReference>
<dbReference type="Proteomes" id="UP000500930">
    <property type="component" value="Chromosome"/>
</dbReference>
<proteinExistence type="inferred from homology"/>
<feature type="domain" description="UvrC family homology region profile" evidence="10">
    <location>
        <begin position="277"/>
        <end position="481"/>
    </location>
</feature>
<comment type="subcellular location">
    <subcellularLocation>
        <location evidence="7">Cytoplasm</location>
    </subcellularLocation>
</comment>
<evidence type="ECO:0000259" key="8">
    <source>
        <dbReference type="PROSITE" id="PS50151"/>
    </source>
</evidence>
<keyword evidence="6 7" id="KW-0742">SOS response</keyword>
<dbReference type="GO" id="GO:0003677">
    <property type="term" value="F:DNA binding"/>
    <property type="evidence" value="ECO:0007669"/>
    <property type="project" value="UniProtKB-UniRule"/>
</dbReference>
<keyword evidence="12" id="KW-1185">Reference proteome</keyword>
<sequence length="607" mass="69323">MTMHSHEGFSVAHGVIRDTVAKLRDGVSGVYRMLGQDDRVLYIGKAKDLKSRLRSYFGFKGVSERVRLFVRQITSIDLTITENETEALLLEARLIKELRPKYNVIMRDDKCYPYIAFSKHKYPRILHYREKREKNSSAVRYGPFLSTGMTKHIITAIKKAFQIRTCSDSFFVTRDRPCIEYEMQNCSAPCAKRISESDYSKSIAMAQKVLLGKSKEIQRELFDAMQKHSDNLDYESAILCRDRLQALRSMKECMAFQADVDSNVDFVSAYRRDYSYCIQILSFQGGMQYGSQPYFVDTVISDSHLDVLSMFFMQVCNELSSVVYVDLVTAPELEVINDALRKVLTRDVALMLPQSKEELRIMKMARCYAMEALNRRGHDSELGTELEEFSKFFGLGEIPERIEVYDNSHISGSHPYGVMVVCGKNGLNKREYRKFKIKTVTNGDDYSMMREVVSRRFKEISVTPDFILIDGGRGHLSAVRDEITKQGVPFACMAKGPRRISGTETFYLSDGRRESLDSQSKLMSLLCRLRDEAHRFAITSHRRSRDSKLRFLSSLHVIPGVGTTKGKAIIAYFGSLQALRSARVEEISKVPGISLRLAERISAYLKG</sequence>
<dbReference type="InterPro" id="IPR035901">
    <property type="entry name" value="GIY-YIG_endonuc_sf"/>
</dbReference>
<accession>A0A858PYN8</accession>
<evidence type="ECO:0000313" key="11">
    <source>
        <dbReference type="EMBL" id="QJC27705.1"/>
    </source>
</evidence>
<dbReference type="InterPro" id="IPR050066">
    <property type="entry name" value="UvrABC_protein_C"/>
</dbReference>
<dbReference type="InterPro" id="IPR001162">
    <property type="entry name" value="UvrC_RNase_H_dom"/>
</dbReference>
<dbReference type="GO" id="GO:0009381">
    <property type="term" value="F:excinuclease ABC activity"/>
    <property type="evidence" value="ECO:0007669"/>
    <property type="project" value="UniProtKB-UniRule"/>
</dbReference>
<dbReference type="Gene3D" id="3.30.420.340">
    <property type="entry name" value="UvrC, RNAse H endonuclease domain"/>
    <property type="match status" value="1"/>
</dbReference>
<evidence type="ECO:0000259" key="10">
    <source>
        <dbReference type="PROSITE" id="PS50165"/>
    </source>
</evidence>
<dbReference type="InterPro" id="IPR004791">
    <property type="entry name" value="UvrC"/>
</dbReference>
<dbReference type="InterPro" id="IPR038476">
    <property type="entry name" value="UvrC_RNase_H_dom_sf"/>
</dbReference>
<feature type="domain" description="UVR" evidence="8">
    <location>
        <begin position="215"/>
        <end position="250"/>
    </location>
</feature>
<protein>
    <recommendedName>
        <fullName evidence="7">UvrABC system protein C</fullName>
        <shortName evidence="7">Protein UvrC</shortName>
    </recommendedName>
    <alternativeName>
        <fullName evidence="7">Excinuclease ABC subunit C</fullName>
    </alternativeName>
</protein>
<feature type="domain" description="GIY-YIG" evidence="9">
    <location>
        <begin position="26"/>
        <end position="104"/>
    </location>
</feature>
<dbReference type="InterPro" id="IPR001943">
    <property type="entry name" value="UVR_dom"/>
</dbReference>
<evidence type="ECO:0000256" key="1">
    <source>
        <dbReference type="ARBA" id="ARBA00022490"/>
    </source>
</evidence>
<dbReference type="HAMAP" id="MF_00203">
    <property type="entry name" value="UvrC"/>
    <property type="match status" value="1"/>
</dbReference>
<dbReference type="CDD" id="cd10434">
    <property type="entry name" value="GIY-YIG_UvrC_Cho"/>
    <property type="match status" value="1"/>
</dbReference>
<dbReference type="Pfam" id="PF08459">
    <property type="entry name" value="UvrC_RNaseH_dom"/>
    <property type="match status" value="1"/>
</dbReference>
<dbReference type="PANTHER" id="PTHR30562">
    <property type="entry name" value="UVRC/OXIDOREDUCTASE"/>
    <property type="match status" value="1"/>
</dbReference>
<dbReference type="Pfam" id="PF01541">
    <property type="entry name" value="GIY-YIG"/>
    <property type="match status" value="1"/>
</dbReference>
<keyword evidence="2 7" id="KW-0227">DNA damage</keyword>
<comment type="similarity">
    <text evidence="7">Belongs to the UvrC family.</text>
</comment>
<dbReference type="SUPFAM" id="SSF82771">
    <property type="entry name" value="GIY-YIG endonuclease"/>
    <property type="match status" value="1"/>
</dbReference>
<keyword evidence="4 7" id="KW-0267">Excision nuclease</keyword>
<dbReference type="SUPFAM" id="SSF47781">
    <property type="entry name" value="RuvA domain 2-like"/>
    <property type="match status" value="1"/>
</dbReference>
<dbReference type="Gene3D" id="1.10.150.20">
    <property type="entry name" value="5' to 3' exonuclease, C-terminal subdomain"/>
    <property type="match status" value="1"/>
</dbReference>
<keyword evidence="3 7" id="KW-0228">DNA excision</keyword>
<dbReference type="Pfam" id="PF02151">
    <property type="entry name" value="UVR"/>
    <property type="match status" value="1"/>
</dbReference>
<evidence type="ECO:0000256" key="6">
    <source>
        <dbReference type="ARBA" id="ARBA00023236"/>
    </source>
</evidence>